<name>A0A6U9ILT9_9DINO</name>
<feature type="chain" id="PRO_5030160619" description="Sulfotransferase domain-containing protein" evidence="3">
    <location>
        <begin position="23"/>
        <end position="478"/>
    </location>
</feature>
<reference evidence="4" key="1">
    <citation type="submission" date="2021-01" db="EMBL/GenBank/DDBJ databases">
        <authorList>
            <person name="Corre E."/>
            <person name="Pelletier E."/>
            <person name="Niang G."/>
            <person name="Scheremetjew M."/>
            <person name="Finn R."/>
            <person name="Kale V."/>
            <person name="Holt S."/>
            <person name="Cochrane G."/>
            <person name="Meng A."/>
            <person name="Brown T."/>
            <person name="Cohen L."/>
        </authorList>
    </citation>
    <scope>NUCLEOTIDE SEQUENCE</scope>
    <source>
        <strain evidence="4">RCC3387</strain>
    </source>
</reference>
<proteinExistence type="predicted"/>
<keyword evidence="3" id="KW-0732">Signal</keyword>
<feature type="region of interest" description="Disordered" evidence="1">
    <location>
        <begin position="66"/>
        <end position="95"/>
    </location>
</feature>
<dbReference type="EMBL" id="HBGW01102339">
    <property type="protein sequence ID" value="CAD9646843.1"/>
    <property type="molecule type" value="Transcribed_RNA"/>
</dbReference>
<dbReference type="Pfam" id="PF03567">
    <property type="entry name" value="Sulfotransfer_2"/>
    <property type="match status" value="1"/>
</dbReference>
<dbReference type="AlphaFoldDB" id="A0A6U9ILT9"/>
<evidence type="ECO:0000256" key="1">
    <source>
        <dbReference type="SAM" id="MobiDB-lite"/>
    </source>
</evidence>
<dbReference type="InterPro" id="IPR005331">
    <property type="entry name" value="Sulfotransferase"/>
</dbReference>
<sequence length="478" mass="51352">MLLALLGSAIAIVLCRLGCCAAAAPFDGSALAAACGLEAYASERPGAEGFSEGQCLLQRTVQRAAPSRKSAGAGAVHQTAPQTARPSAATTASAAAPRIMEGSAGAFVPVREHGQSPRKNGAATASAIAGPAPGRRSSSGMGAQSPELAAGSAKPAVLAVPPALAAVAHAPAPAPWSASCRSFACICHKRMQGSLVLLWFEVLLVLSALSLCIFCCAKTWRGPRPGSWAFGRAGGVVLVVACATIAALVVWVFVPRGMRGHLELVHIPKNAGTSVEESGLQHGIQWGTHAKDLSEQQEMPDGNWCNRWHVPIPLLQGPNPYEDADVFCITRHPYERAVSEYSWLAEKEWAPPWIWRTRSQVLPACSARGMNLFLRRALAAYQRGMRYMMDCHFLPQAEYIWDKSGRRVCHHVFRLDENLTSNINALAEEKGYPVRMGSRQVENEGDCQNLTAQDLSEATKMLLQEVYADDFRLLDYAA</sequence>
<keyword evidence="2" id="KW-1133">Transmembrane helix</keyword>
<dbReference type="GO" id="GO:0016020">
    <property type="term" value="C:membrane"/>
    <property type="evidence" value="ECO:0007669"/>
    <property type="project" value="InterPro"/>
</dbReference>
<accession>A0A6U9ILT9</accession>
<feature type="transmembrane region" description="Helical" evidence="2">
    <location>
        <begin position="196"/>
        <end position="217"/>
    </location>
</feature>
<feature type="compositionally biased region" description="Low complexity" evidence="1">
    <location>
        <begin position="78"/>
        <end position="95"/>
    </location>
</feature>
<evidence type="ECO:0008006" key="5">
    <source>
        <dbReference type="Google" id="ProtNLM"/>
    </source>
</evidence>
<evidence type="ECO:0000256" key="2">
    <source>
        <dbReference type="SAM" id="Phobius"/>
    </source>
</evidence>
<evidence type="ECO:0000256" key="3">
    <source>
        <dbReference type="SAM" id="SignalP"/>
    </source>
</evidence>
<keyword evidence="2" id="KW-0472">Membrane</keyword>
<feature type="region of interest" description="Disordered" evidence="1">
    <location>
        <begin position="111"/>
        <end position="147"/>
    </location>
</feature>
<keyword evidence="2" id="KW-0812">Transmembrane</keyword>
<organism evidence="4">
    <name type="scientific">Zooxanthella nutricula</name>
    <dbReference type="NCBI Taxonomy" id="1333877"/>
    <lineage>
        <taxon>Eukaryota</taxon>
        <taxon>Sar</taxon>
        <taxon>Alveolata</taxon>
        <taxon>Dinophyceae</taxon>
        <taxon>Peridiniales</taxon>
        <taxon>Peridiniales incertae sedis</taxon>
        <taxon>Zooxanthella</taxon>
    </lineage>
</organism>
<protein>
    <recommendedName>
        <fullName evidence="5">Sulfotransferase domain-containing protein</fullName>
    </recommendedName>
</protein>
<evidence type="ECO:0000313" key="4">
    <source>
        <dbReference type="EMBL" id="CAD9646843.1"/>
    </source>
</evidence>
<gene>
    <name evidence="4" type="ORF">BRAN1462_LOCUS64665</name>
</gene>
<dbReference type="GO" id="GO:0008146">
    <property type="term" value="F:sulfotransferase activity"/>
    <property type="evidence" value="ECO:0007669"/>
    <property type="project" value="InterPro"/>
</dbReference>
<feature type="compositionally biased region" description="Low complexity" evidence="1">
    <location>
        <begin position="121"/>
        <end position="134"/>
    </location>
</feature>
<feature type="transmembrane region" description="Helical" evidence="2">
    <location>
        <begin position="229"/>
        <end position="254"/>
    </location>
</feature>
<feature type="signal peptide" evidence="3">
    <location>
        <begin position="1"/>
        <end position="22"/>
    </location>
</feature>